<dbReference type="PANTHER" id="PTHR46517:SF1">
    <property type="entry name" value="FRUCTOSE-2,6-BISPHOSPHATASE TIGAR"/>
    <property type="match status" value="1"/>
</dbReference>
<feature type="binding site" evidence="3">
    <location>
        <position position="69"/>
    </location>
    <ligand>
        <name>substrate</name>
    </ligand>
</feature>
<protein>
    <submittedName>
        <fullName evidence="4">Phosphoglycerate mutase-like protein</fullName>
    </submittedName>
</protein>
<feature type="active site" description="Proton donor/acceptor" evidence="2">
    <location>
        <position position="95"/>
    </location>
</feature>
<dbReference type="GO" id="GO:0043456">
    <property type="term" value="P:regulation of pentose-phosphate shunt"/>
    <property type="evidence" value="ECO:0007669"/>
    <property type="project" value="TreeGrafter"/>
</dbReference>
<gene>
    <name evidence="4" type="ORF">NADFUDRAFT_61892</name>
</gene>
<dbReference type="PANTHER" id="PTHR46517">
    <property type="entry name" value="FRUCTOSE-2,6-BISPHOSPHATASE TIGAR"/>
    <property type="match status" value="1"/>
</dbReference>
<evidence type="ECO:0000256" key="2">
    <source>
        <dbReference type="PIRSR" id="PIRSR613078-1"/>
    </source>
</evidence>
<dbReference type="Gene3D" id="3.40.50.1240">
    <property type="entry name" value="Phosphoglycerate mutase-like"/>
    <property type="match status" value="1"/>
</dbReference>
<dbReference type="CDD" id="cd07067">
    <property type="entry name" value="HP_PGM_like"/>
    <property type="match status" value="1"/>
</dbReference>
<dbReference type="InterPro" id="IPR051695">
    <property type="entry name" value="Phosphoglycerate_Mutase"/>
</dbReference>
<name>A0A1E3PDI7_9ASCO</name>
<dbReference type="PROSITE" id="PS00175">
    <property type="entry name" value="PG_MUTASE"/>
    <property type="match status" value="1"/>
</dbReference>
<evidence type="ECO:0000313" key="4">
    <source>
        <dbReference type="EMBL" id="ODQ63438.1"/>
    </source>
</evidence>
<feature type="active site" description="Tele-phosphohistidine intermediate" evidence="2">
    <location>
        <position position="18"/>
    </location>
</feature>
<dbReference type="InterPro" id="IPR029033">
    <property type="entry name" value="His_PPase_superfam"/>
</dbReference>
<dbReference type="EMBL" id="KV454414">
    <property type="protein sequence ID" value="ODQ63438.1"/>
    <property type="molecule type" value="Genomic_DNA"/>
</dbReference>
<dbReference type="GO" id="GO:0005829">
    <property type="term" value="C:cytosol"/>
    <property type="evidence" value="ECO:0007669"/>
    <property type="project" value="TreeGrafter"/>
</dbReference>
<feature type="binding site" evidence="3">
    <location>
        <begin position="17"/>
        <end position="24"/>
    </location>
    <ligand>
        <name>substrate</name>
    </ligand>
</feature>
<sequence>MTISKPNSTKLEIILIRHGQTPFNATRVLQGHLDVPLNEIGKSQAELAGKRILTDGTLVDAIWSSDLNRCRQTIDGILKGKNLAVPIVFTADLRERFMGKLQGLQYDEARRVAASEGKNVHAYGESKEAAVSRLFSAWETIIQTSVGNGYKSVLVCSHGGVISKFIDHLINDPAMAERFEINGDNIKEADIKVPHNASFTRVFVNLVEGDEANYKGLVDSFGDTSHLQVVEKVDQAEV</sequence>
<dbReference type="STRING" id="857566.A0A1E3PDI7"/>
<dbReference type="AlphaFoldDB" id="A0A1E3PDI7"/>
<dbReference type="Pfam" id="PF00300">
    <property type="entry name" value="His_Phos_1"/>
    <property type="match status" value="1"/>
</dbReference>
<dbReference type="SMART" id="SM00855">
    <property type="entry name" value="PGAM"/>
    <property type="match status" value="1"/>
</dbReference>
<dbReference type="GO" id="GO:0004331">
    <property type="term" value="F:fructose-2,6-bisphosphate 2-phosphatase activity"/>
    <property type="evidence" value="ECO:0007669"/>
    <property type="project" value="TreeGrafter"/>
</dbReference>
<evidence type="ECO:0000256" key="1">
    <source>
        <dbReference type="ARBA" id="ARBA00022801"/>
    </source>
</evidence>
<keyword evidence="5" id="KW-1185">Reference proteome</keyword>
<reference evidence="4 5" key="1">
    <citation type="journal article" date="2016" name="Proc. Natl. Acad. Sci. U.S.A.">
        <title>Comparative genomics of biotechnologically important yeasts.</title>
        <authorList>
            <person name="Riley R."/>
            <person name="Haridas S."/>
            <person name="Wolfe K.H."/>
            <person name="Lopes M.R."/>
            <person name="Hittinger C.T."/>
            <person name="Goeker M."/>
            <person name="Salamov A.A."/>
            <person name="Wisecaver J.H."/>
            <person name="Long T.M."/>
            <person name="Calvey C.H."/>
            <person name="Aerts A.L."/>
            <person name="Barry K.W."/>
            <person name="Choi C."/>
            <person name="Clum A."/>
            <person name="Coughlan A.Y."/>
            <person name="Deshpande S."/>
            <person name="Douglass A.P."/>
            <person name="Hanson S.J."/>
            <person name="Klenk H.-P."/>
            <person name="LaButti K.M."/>
            <person name="Lapidus A."/>
            <person name="Lindquist E.A."/>
            <person name="Lipzen A.M."/>
            <person name="Meier-Kolthoff J.P."/>
            <person name="Ohm R.A."/>
            <person name="Otillar R.P."/>
            <person name="Pangilinan J.L."/>
            <person name="Peng Y."/>
            <person name="Rokas A."/>
            <person name="Rosa C.A."/>
            <person name="Scheuner C."/>
            <person name="Sibirny A.A."/>
            <person name="Slot J.C."/>
            <person name="Stielow J.B."/>
            <person name="Sun H."/>
            <person name="Kurtzman C.P."/>
            <person name="Blackwell M."/>
            <person name="Grigoriev I.V."/>
            <person name="Jeffries T.W."/>
        </authorList>
    </citation>
    <scope>NUCLEOTIDE SEQUENCE [LARGE SCALE GENOMIC DNA]</scope>
    <source>
        <strain evidence="4 5">DSM 6958</strain>
    </source>
</reference>
<dbReference type="SUPFAM" id="SSF53254">
    <property type="entry name" value="Phosphoglycerate mutase-like"/>
    <property type="match status" value="1"/>
</dbReference>
<keyword evidence="1" id="KW-0378">Hydrolase</keyword>
<evidence type="ECO:0000256" key="3">
    <source>
        <dbReference type="PIRSR" id="PIRSR613078-2"/>
    </source>
</evidence>
<evidence type="ECO:0000313" key="5">
    <source>
        <dbReference type="Proteomes" id="UP000095009"/>
    </source>
</evidence>
<dbReference type="InterPro" id="IPR001345">
    <property type="entry name" value="PG/BPGM_mutase_AS"/>
</dbReference>
<dbReference type="GO" id="GO:0045820">
    <property type="term" value="P:negative regulation of glycolytic process"/>
    <property type="evidence" value="ECO:0007669"/>
    <property type="project" value="TreeGrafter"/>
</dbReference>
<dbReference type="OrthoDB" id="354304at2759"/>
<organism evidence="4 5">
    <name type="scientific">Nadsonia fulvescens var. elongata DSM 6958</name>
    <dbReference type="NCBI Taxonomy" id="857566"/>
    <lineage>
        <taxon>Eukaryota</taxon>
        <taxon>Fungi</taxon>
        <taxon>Dikarya</taxon>
        <taxon>Ascomycota</taxon>
        <taxon>Saccharomycotina</taxon>
        <taxon>Dipodascomycetes</taxon>
        <taxon>Dipodascales</taxon>
        <taxon>Dipodascales incertae sedis</taxon>
        <taxon>Nadsonia</taxon>
    </lineage>
</organism>
<accession>A0A1E3PDI7</accession>
<dbReference type="Proteomes" id="UP000095009">
    <property type="component" value="Unassembled WGS sequence"/>
</dbReference>
<proteinExistence type="predicted"/>
<dbReference type="InterPro" id="IPR013078">
    <property type="entry name" value="His_Pase_superF_clade-1"/>
</dbReference>